<dbReference type="Proteomes" id="UP001333102">
    <property type="component" value="Chromosome"/>
</dbReference>
<comment type="catalytic activity">
    <reaction evidence="12 14">
        <text>riboflavin + ATP = FMN + ADP + H(+)</text>
        <dbReference type="Rhea" id="RHEA:14357"/>
        <dbReference type="ChEBI" id="CHEBI:15378"/>
        <dbReference type="ChEBI" id="CHEBI:30616"/>
        <dbReference type="ChEBI" id="CHEBI:57986"/>
        <dbReference type="ChEBI" id="CHEBI:58210"/>
        <dbReference type="ChEBI" id="CHEBI:456216"/>
        <dbReference type="EC" id="2.7.1.26"/>
    </reaction>
</comment>
<comment type="pathway">
    <text evidence="1 14">Cofactor biosynthesis; FAD biosynthesis; FAD from FMN: step 1/1.</text>
</comment>
<dbReference type="Gene3D" id="2.40.30.30">
    <property type="entry name" value="Riboflavin kinase-like"/>
    <property type="match status" value="1"/>
</dbReference>
<keyword evidence="6 14" id="KW-0548">Nucleotidyltransferase</keyword>
<evidence type="ECO:0000313" key="17">
    <source>
        <dbReference type="Proteomes" id="UP001333102"/>
    </source>
</evidence>
<dbReference type="NCBIfam" id="TIGR00083">
    <property type="entry name" value="ribF"/>
    <property type="match status" value="1"/>
</dbReference>
<name>A0ABZ1BMC5_9FIRM</name>
<protein>
    <recommendedName>
        <fullName evidence="14">Riboflavin biosynthesis protein</fullName>
    </recommendedName>
    <domain>
        <recommendedName>
            <fullName evidence="14">Riboflavin kinase</fullName>
            <ecNumber evidence="14">2.7.1.26</ecNumber>
        </recommendedName>
        <alternativeName>
            <fullName evidence="14">Flavokinase</fullName>
        </alternativeName>
    </domain>
    <domain>
        <recommendedName>
            <fullName evidence="14">FMN adenylyltransferase</fullName>
            <ecNumber evidence="14">2.7.7.2</ecNumber>
        </recommendedName>
        <alternativeName>
            <fullName evidence="14">FAD pyrophosphorylase</fullName>
        </alternativeName>
        <alternativeName>
            <fullName evidence="14">FAD synthase</fullName>
        </alternativeName>
    </domain>
</protein>
<dbReference type="Pfam" id="PF06574">
    <property type="entry name" value="FAD_syn"/>
    <property type="match status" value="1"/>
</dbReference>
<evidence type="ECO:0000259" key="15">
    <source>
        <dbReference type="SMART" id="SM00904"/>
    </source>
</evidence>
<accession>A0ABZ1BMC5</accession>
<keyword evidence="4 14" id="KW-0288">FMN</keyword>
<reference evidence="17" key="1">
    <citation type="submission" date="2023-12" db="EMBL/GenBank/DDBJ databases">
        <title>Novel isolates from deep terrestrial aquifers shed light on the physiology and ecology of the class Limnochordia.</title>
        <authorList>
            <person name="Karnachuk O.V."/>
            <person name="Lukina A.P."/>
            <person name="Avakyan M.R."/>
            <person name="Kadnikov V."/>
            <person name="Begmatov S."/>
            <person name="Beletsky A.V."/>
            <person name="Mardanov A.V."/>
            <person name="Ravin N.V."/>
        </authorList>
    </citation>
    <scope>NUCLEOTIDE SEQUENCE [LARGE SCALE GENOMIC DNA]</scope>
    <source>
        <strain evidence="17">LN</strain>
    </source>
</reference>
<keyword evidence="10 14" id="KW-0067">ATP-binding</keyword>
<dbReference type="Pfam" id="PF01687">
    <property type="entry name" value="Flavokinase"/>
    <property type="match status" value="1"/>
</dbReference>
<evidence type="ECO:0000256" key="4">
    <source>
        <dbReference type="ARBA" id="ARBA00022643"/>
    </source>
</evidence>
<dbReference type="EC" id="2.7.1.26" evidence="14"/>
<dbReference type="EMBL" id="CP141614">
    <property type="protein sequence ID" value="WRP13297.1"/>
    <property type="molecule type" value="Genomic_DNA"/>
</dbReference>
<dbReference type="InterPro" id="IPR015864">
    <property type="entry name" value="FAD_synthase"/>
</dbReference>
<evidence type="ECO:0000256" key="11">
    <source>
        <dbReference type="ARBA" id="ARBA00023268"/>
    </source>
</evidence>
<organism evidence="16 17">
    <name type="scientific">Geochorda subterranea</name>
    <dbReference type="NCBI Taxonomy" id="3109564"/>
    <lineage>
        <taxon>Bacteria</taxon>
        <taxon>Bacillati</taxon>
        <taxon>Bacillota</taxon>
        <taxon>Limnochordia</taxon>
        <taxon>Limnochordales</taxon>
        <taxon>Geochordaceae</taxon>
        <taxon>Geochorda</taxon>
    </lineage>
</organism>
<keyword evidence="7 14" id="KW-0547">Nucleotide-binding</keyword>
<evidence type="ECO:0000256" key="9">
    <source>
        <dbReference type="ARBA" id="ARBA00022827"/>
    </source>
</evidence>
<dbReference type="PANTHER" id="PTHR22749:SF6">
    <property type="entry name" value="RIBOFLAVIN KINASE"/>
    <property type="match status" value="1"/>
</dbReference>
<evidence type="ECO:0000256" key="14">
    <source>
        <dbReference type="PIRNR" id="PIRNR004491"/>
    </source>
</evidence>
<keyword evidence="8 14" id="KW-0418">Kinase</keyword>
<keyword evidence="11" id="KW-0511">Multifunctional enzyme</keyword>
<dbReference type="GO" id="GO:0008531">
    <property type="term" value="F:riboflavin kinase activity"/>
    <property type="evidence" value="ECO:0007669"/>
    <property type="project" value="UniProtKB-EC"/>
</dbReference>
<proteinExistence type="inferred from homology"/>
<evidence type="ECO:0000256" key="12">
    <source>
        <dbReference type="ARBA" id="ARBA00047880"/>
    </source>
</evidence>
<evidence type="ECO:0000256" key="8">
    <source>
        <dbReference type="ARBA" id="ARBA00022777"/>
    </source>
</evidence>
<dbReference type="CDD" id="cd02064">
    <property type="entry name" value="FAD_synthetase_N"/>
    <property type="match status" value="1"/>
</dbReference>
<keyword evidence="17" id="KW-1185">Reference proteome</keyword>
<evidence type="ECO:0000256" key="2">
    <source>
        <dbReference type="ARBA" id="ARBA00005201"/>
    </source>
</evidence>
<dbReference type="InterPro" id="IPR023465">
    <property type="entry name" value="Riboflavin_kinase_dom_sf"/>
</dbReference>
<evidence type="ECO:0000313" key="16">
    <source>
        <dbReference type="EMBL" id="WRP13297.1"/>
    </source>
</evidence>
<evidence type="ECO:0000256" key="5">
    <source>
        <dbReference type="ARBA" id="ARBA00022679"/>
    </source>
</evidence>
<comment type="pathway">
    <text evidence="2 14">Cofactor biosynthesis; FMN biosynthesis; FMN from riboflavin (ATP route): step 1/1.</text>
</comment>
<dbReference type="InterPro" id="IPR015865">
    <property type="entry name" value="Riboflavin_kinase_bac/euk"/>
</dbReference>
<keyword evidence="9 14" id="KW-0274">FAD</keyword>
<evidence type="ECO:0000256" key="10">
    <source>
        <dbReference type="ARBA" id="ARBA00022840"/>
    </source>
</evidence>
<dbReference type="InterPro" id="IPR023468">
    <property type="entry name" value="Riboflavin_kinase"/>
</dbReference>
<evidence type="ECO:0000256" key="6">
    <source>
        <dbReference type="ARBA" id="ARBA00022695"/>
    </source>
</evidence>
<comment type="similarity">
    <text evidence="14">Belongs to the ribF family.</text>
</comment>
<dbReference type="RefSeq" id="WP_324667542.1">
    <property type="nucleotide sequence ID" value="NZ_CP141614.1"/>
</dbReference>
<evidence type="ECO:0000256" key="13">
    <source>
        <dbReference type="ARBA" id="ARBA00049494"/>
    </source>
</evidence>
<dbReference type="SUPFAM" id="SSF52374">
    <property type="entry name" value="Nucleotidylyl transferase"/>
    <property type="match status" value="1"/>
</dbReference>
<dbReference type="SUPFAM" id="SSF82114">
    <property type="entry name" value="Riboflavin kinase-like"/>
    <property type="match status" value="1"/>
</dbReference>
<gene>
    <name evidence="16" type="ORF">VLY81_07475</name>
</gene>
<dbReference type="InterPro" id="IPR002606">
    <property type="entry name" value="Riboflavin_kinase_bac"/>
</dbReference>
<dbReference type="Gene3D" id="3.40.50.620">
    <property type="entry name" value="HUPs"/>
    <property type="match status" value="1"/>
</dbReference>
<dbReference type="PIRSF" id="PIRSF004491">
    <property type="entry name" value="FAD_Synth"/>
    <property type="match status" value="1"/>
</dbReference>
<feature type="domain" description="Riboflavin kinase" evidence="15">
    <location>
        <begin position="188"/>
        <end position="308"/>
    </location>
</feature>
<dbReference type="NCBIfam" id="NF004160">
    <property type="entry name" value="PRK05627.1-3"/>
    <property type="match status" value="1"/>
</dbReference>
<sequence length="322" mass="35039">MAAQHRVDLTWHPGPPPSGTAVVVALGTFDGVHVGHQAILAESRRLAAQLGASPVAVTFDPHPRHVLQPDQAPPLLTPLASRIRLLQEHGAQAVCVITFDRALAAMDPESFVRLVLCERLGARGAVVGFNFGFGRGRQGDARTLQALGEPLGLAVRIVPPAERDGRVVSSSLVRRLLEEGRVREAAEALGRPYRLEGTVVRGDGRGRQIGYPTANVETDPVQLLPVDGVYLATLDRLPSLAVIGRRPTFSGGARWLEVHVLEGRWELYGRRVKVDLLEHLRPVVPFSSVEALVRQIEADRQAAARYFSLAAPRPPLQRSHQL</sequence>
<dbReference type="GO" id="GO:0003919">
    <property type="term" value="F:FMN adenylyltransferase activity"/>
    <property type="evidence" value="ECO:0007669"/>
    <property type="project" value="UniProtKB-EC"/>
</dbReference>
<comment type="catalytic activity">
    <reaction evidence="13 14">
        <text>FMN + ATP + H(+) = FAD + diphosphate</text>
        <dbReference type="Rhea" id="RHEA:17237"/>
        <dbReference type="ChEBI" id="CHEBI:15378"/>
        <dbReference type="ChEBI" id="CHEBI:30616"/>
        <dbReference type="ChEBI" id="CHEBI:33019"/>
        <dbReference type="ChEBI" id="CHEBI:57692"/>
        <dbReference type="ChEBI" id="CHEBI:58210"/>
        <dbReference type="EC" id="2.7.7.2"/>
    </reaction>
</comment>
<dbReference type="InterPro" id="IPR014729">
    <property type="entry name" value="Rossmann-like_a/b/a_fold"/>
</dbReference>
<dbReference type="PANTHER" id="PTHR22749">
    <property type="entry name" value="RIBOFLAVIN KINASE/FMN ADENYLYLTRANSFERASE"/>
    <property type="match status" value="1"/>
</dbReference>
<evidence type="ECO:0000256" key="7">
    <source>
        <dbReference type="ARBA" id="ARBA00022741"/>
    </source>
</evidence>
<keyword evidence="3 14" id="KW-0285">Flavoprotein</keyword>
<evidence type="ECO:0000256" key="3">
    <source>
        <dbReference type="ARBA" id="ARBA00022630"/>
    </source>
</evidence>
<keyword evidence="5 14" id="KW-0808">Transferase</keyword>
<evidence type="ECO:0000256" key="1">
    <source>
        <dbReference type="ARBA" id="ARBA00004726"/>
    </source>
</evidence>
<dbReference type="EC" id="2.7.7.2" evidence="14"/>
<dbReference type="SMART" id="SM00904">
    <property type="entry name" value="Flavokinase"/>
    <property type="match status" value="1"/>
</dbReference>